<dbReference type="PANTHER" id="PTHR30411">
    <property type="entry name" value="CYTOPLASMIC PROTEIN"/>
    <property type="match status" value="1"/>
</dbReference>
<gene>
    <name evidence="2" type="ORF">OINT_2000709</name>
</gene>
<dbReference type="CDD" id="cd04333">
    <property type="entry name" value="ProX_deacylase"/>
    <property type="match status" value="1"/>
</dbReference>
<proteinExistence type="predicted"/>
<protein>
    <submittedName>
        <fullName evidence="2">YbaK/prolyl-tRNA synthetase associated region containing protein</fullName>
    </submittedName>
</protein>
<keyword evidence="2" id="KW-0030">Aminoacyl-tRNA synthetase</keyword>
<sequence>MKRPDLSFVIMRLKLECNNQNKKREAMSLDSVKAFFAAKAPEIEVIELPTSTATVVLAAEAHGVEPGQIAKTLSFSAKEQTILIVTRGDARIDNRKFKDQFGTKPRMLDAETVLAETSHPVGGVCPFGLPSALPVYCDISLKTYEEVVPAAGATNSAVRIAPHRMAELVSAEWIDVCQ</sequence>
<dbReference type="HOGENOM" id="CLU_094875_0_3_5"/>
<evidence type="ECO:0000259" key="1">
    <source>
        <dbReference type="Pfam" id="PF04073"/>
    </source>
</evidence>
<accession>C4WL16</accession>
<dbReference type="Pfam" id="PF04073">
    <property type="entry name" value="tRNA_edit"/>
    <property type="match status" value="1"/>
</dbReference>
<reference evidence="2 3" key="1">
    <citation type="submission" date="2009-05" db="EMBL/GenBank/DDBJ databases">
        <authorList>
            <person name="Setubal J.C."/>
            <person name="Boyle S."/>
            <person name="Crasta O.R."/>
            <person name="Gillespie J.J."/>
            <person name="Kenyon R.W."/>
            <person name="Lu J."/>
            <person name="Mane S."/>
            <person name="Nagrani S."/>
            <person name="Shallom J.M."/>
            <person name="Shallom S."/>
            <person name="Shukla M."/>
            <person name="Snyder E.E."/>
            <person name="Sobral B.W."/>
            <person name="Wattam A.R."/>
            <person name="Will R."/>
            <person name="Williams K."/>
            <person name="Yoo H."/>
            <person name="Munk C."/>
            <person name="Tapia R."/>
            <person name="Green L."/>
            <person name="Rogers Y."/>
            <person name="Detter J.C."/>
            <person name="Bruce D."/>
            <person name="Brettin T.S."/>
            <person name="Tsolis R."/>
        </authorList>
    </citation>
    <scope>NUCLEOTIDE SEQUENCE [LARGE SCALE GENOMIC DNA]</scope>
    <source>
        <strain evidence="2 3">LMG 3301</strain>
    </source>
</reference>
<dbReference type="InterPro" id="IPR007214">
    <property type="entry name" value="YbaK/aa-tRNA-synth-assoc-dom"/>
</dbReference>
<evidence type="ECO:0000313" key="2">
    <source>
        <dbReference type="EMBL" id="EEQ93550.1"/>
    </source>
</evidence>
<dbReference type="GO" id="GO:0004812">
    <property type="term" value="F:aminoacyl-tRNA ligase activity"/>
    <property type="evidence" value="ECO:0007669"/>
    <property type="project" value="UniProtKB-KW"/>
</dbReference>
<organism evidence="2 3">
    <name type="scientific">Brucella intermedia LMG 3301</name>
    <dbReference type="NCBI Taxonomy" id="641118"/>
    <lineage>
        <taxon>Bacteria</taxon>
        <taxon>Pseudomonadati</taxon>
        <taxon>Pseudomonadota</taxon>
        <taxon>Alphaproteobacteria</taxon>
        <taxon>Hyphomicrobiales</taxon>
        <taxon>Brucellaceae</taxon>
        <taxon>Brucella/Ochrobactrum group</taxon>
        <taxon>Brucella</taxon>
    </lineage>
</organism>
<dbReference type="AlphaFoldDB" id="C4WL16"/>
<feature type="domain" description="YbaK/aminoacyl-tRNA synthetase-associated" evidence="1">
    <location>
        <begin position="52"/>
        <end position="165"/>
    </location>
</feature>
<dbReference type="EMBL" id="ACQA01000002">
    <property type="protein sequence ID" value="EEQ93550.1"/>
    <property type="molecule type" value="Genomic_DNA"/>
</dbReference>
<dbReference type="GO" id="GO:0002161">
    <property type="term" value="F:aminoacyl-tRNA deacylase activity"/>
    <property type="evidence" value="ECO:0007669"/>
    <property type="project" value="InterPro"/>
</dbReference>
<dbReference type="Gene3D" id="3.90.960.10">
    <property type="entry name" value="YbaK/aminoacyl-tRNA synthetase-associated domain"/>
    <property type="match status" value="1"/>
</dbReference>
<dbReference type="InterPro" id="IPR036754">
    <property type="entry name" value="YbaK/aa-tRNA-synt-asso_dom_sf"/>
</dbReference>
<name>C4WL16_9HYPH</name>
<comment type="caution">
    <text evidence="2">The sequence shown here is derived from an EMBL/GenBank/DDBJ whole genome shotgun (WGS) entry which is preliminary data.</text>
</comment>
<dbReference type="SUPFAM" id="SSF55826">
    <property type="entry name" value="YbaK/ProRS associated domain"/>
    <property type="match status" value="1"/>
</dbReference>
<keyword evidence="2" id="KW-0436">Ligase</keyword>
<evidence type="ECO:0000313" key="3">
    <source>
        <dbReference type="Proteomes" id="UP000004386"/>
    </source>
</evidence>
<dbReference type="Proteomes" id="UP000004386">
    <property type="component" value="Unassembled WGS sequence"/>
</dbReference>
<dbReference type="PANTHER" id="PTHR30411:SF1">
    <property type="entry name" value="CYTOPLASMIC PROTEIN"/>
    <property type="match status" value="1"/>
</dbReference>